<comment type="function">
    <text evidence="9">Forms a complex with DNA polymerase epsilon subunit POLE3 and binds naked DNA, which is then incorporated into chromatin, aided by the nucleosome remodeling activity of ISWI/SNF2H and ACF1. Does not enhance nucleosome sliding activity of the ACF-5 ISWI chromatin remodeling complex.</text>
</comment>
<dbReference type="InterPro" id="IPR003958">
    <property type="entry name" value="CBFA_NFYB_domain"/>
</dbReference>
<dbReference type="GO" id="GO:0003677">
    <property type="term" value="F:DNA binding"/>
    <property type="evidence" value="ECO:0007669"/>
    <property type="project" value="UniProtKB-KW"/>
</dbReference>
<evidence type="ECO:0000256" key="4">
    <source>
        <dbReference type="ARBA" id="ARBA00022695"/>
    </source>
</evidence>
<evidence type="ECO:0000256" key="11">
    <source>
        <dbReference type="ARBA" id="ARBA00071805"/>
    </source>
</evidence>
<dbReference type="PANTHER" id="PTHR10252:SF54">
    <property type="entry name" value="CHROMATIN ACCESSIBILITY COMPLEX PROTEIN 1"/>
    <property type="match status" value="1"/>
</dbReference>
<dbReference type="OrthoDB" id="1291358at2759"/>
<dbReference type="GeneID" id="113208803"/>
<name>A0A6J1SKG7_FRAOC</name>
<evidence type="ECO:0000256" key="8">
    <source>
        <dbReference type="ARBA" id="ARBA00023242"/>
    </source>
</evidence>
<dbReference type="InterPro" id="IPR009072">
    <property type="entry name" value="Histone-fold"/>
</dbReference>
<evidence type="ECO:0000256" key="10">
    <source>
        <dbReference type="ARBA" id="ARBA00062516"/>
    </source>
</evidence>
<protein>
    <recommendedName>
        <fullName evidence="11">Chromatin accessibility complex protein 1</fullName>
    </recommendedName>
    <alternativeName>
        <fullName evidence="12">DNA polymerase epsilon subunit p15</fullName>
    </alternativeName>
</protein>
<evidence type="ECO:0000256" key="2">
    <source>
        <dbReference type="ARBA" id="ARBA00022553"/>
    </source>
</evidence>
<keyword evidence="5" id="KW-0007">Acetylation</keyword>
<evidence type="ECO:0000256" key="7">
    <source>
        <dbReference type="ARBA" id="ARBA00023125"/>
    </source>
</evidence>
<comment type="subunit">
    <text evidence="10">Heterodimer with POLE3; binds to DNA. Component of the CHRAC ISWI chromatin remodeling complex at least composed of SMARCA5/SNF2H, BAZ1A/ACF1, CHRAC1 and POLE3; the complex preferentially binds DNA through the CHRAC1-POLE3 heterodimer and possesses ATP-dependent nucleosome-remodeling activity. Within the complex, the heterodimer with POLE3 interacts with SMARCA5/SNF2H; the interaction is direct and enhances nucleosome sliding activity by the SMARCA5/SNF2H and BAZ1A/ACF1 interaction. Within the complex, the heterodimer with POLE3 interacts with BAZ1A/ACF1; the interactions are direct.</text>
</comment>
<dbReference type="GO" id="GO:0008623">
    <property type="term" value="C:CHRAC"/>
    <property type="evidence" value="ECO:0007669"/>
    <property type="project" value="TreeGrafter"/>
</dbReference>
<dbReference type="Proteomes" id="UP000504606">
    <property type="component" value="Unplaced"/>
</dbReference>
<dbReference type="GO" id="GO:0006261">
    <property type="term" value="P:DNA-templated DNA replication"/>
    <property type="evidence" value="ECO:0007669"/>
    <property type="project" value="TreeGrafter"/>
</dbReference>
<dbReference type="FunFam" id="1.10.20.10:FF:000048">
    <property type="entry name" value="Chromatin accessibility complex subunit 1"/>
    <property type="match status" value="1"/>
</dbReference>
<dbReference type="GO" id="GO:0006338">
    <property type="term" value="P:chromatin remodeling"/>
    <property type="evidence" value="ECO:0007669"/>
    <property type="project" value="TreeGrafter"/>
</dbReference>
<feature type="domain" description="Transcription factor CBF/NF-Y/archaeal histone" evidence="14">
    <location>
        <begin position="9"/>
        <end position="53"/>
    </location>
</feature>
<keyword evidence="4" id="KW-0548">Nucleotidyltransferase</keyword>
<sequence>MSSNMKELQLPISRVKTIMKSSPDVDSVPQDSLAVVTRATELFIQTLAKEALKSGDGSKLEYSDVAKVVQAKSNLFFLREIIPKKITVREYKEIMKREGITDNISSSESSEGEDDEGAEEEEEEDDDNEGEDGVDEEDDEEDGGEDEEEEEDDDDDEEEEEDEEDAQR</sequence>
<dbReference type="Pfam" id="PF00808">
    <property type="entry name" value="CBFD_NFYB_HMF"/>
    <property type="match status" value="1"/>
</dbReference>
<keyword evidence="7" id="KW-0238">DNA-binding</keyword>
<evidence type="ECO:0000256" key="6">
    <source>
        <dbReference type="ARBA" id="ARBA00023054"/>
    </source>
</evidence>
<evidence type="ECO:0000313" key="15">
    <source>
        <dbReference type="Proteomes" id="UP000504606"/>
    </source>
</evidence>
<keyword evidence="6" id="KW-0175">Coiled coil</keyword>
<gene>
    <name evidence="16" type="primary">LOC113208803</name>
</gene>
<evidence type="ECO:0000313" key="16">
    <source>
        <dbReference type="RefSeq" id="XP_026281769.1"/>
    </source>
</evidence>
<dbReference type="GO" id="GO:0046982">
    <property type="term" value="F:protein heterodimerization activity"/>
    <property type="evidence" value="ECO:0007669"/>
    <property type="project" value="InterPro"/>
</dbReference>
<accession>A0A6J1SKG7</accession>
<dbReference type="AlphaFoldDB" id="A0A6J1SKG7"/>
<keyword evidence="2" id="KW-0597">Phosphoprotein</keyword>
<evidence type="ECO:0000256" key="1">
    <source>
        <dbReference type="ARBA" id="ARBA00004123"/>
    </source>
</evidence>
<dbReference type="Gene3D" id="1.10.20.10">
    <property type="entry name" value="Histone, subunit A"/>
    <property type="match status" value="1"/>
</dbReference>
<dbReference type="GO" id="GO:0016779">
    <property type="term" value="F:nucleotidyltransferase activity"/>
    <property type="evidence" value="ECO:0007669"/>
    <property type="project" value="UniProtKB-KW"/>
</dbReference>
<proteinExistence type="predicted"/>
<evidence type="ECO:0000256" key="3">
    <source>
        <dbReference type="ARBA" id="ARBA00022679"/>
    </source>
</evidence>
<dbReference type="InterPro" id="IPR050568">
    <property type="entry name" value="Transcr_DNA_Rep_Reg"/>
</dbReference>
<evidence type="ECO:0000256" key="5">
    <source>
        <dbReference type="ARBA" id="ARBA00022990"/>
    </source>
</evidence>
<comment type="subcellular location">
    <subcellularLocation>
        <location evidence="1">Nucleus</location>
    </subcellularLocation>
</comment>
<evidence type="ECO:0000259" key="14">
    <source>
        <dbReference type="Pfam" id="PF00808"/>
    </source>
</evidence>
<feature type="region of interest" description="Disordered" evidence="13">
    <location>
        <begin position="96"/>
        <end position="168"/>
    </location>
</feature>
<keyword evidence="3" id="KW-0808">Transferase</keyword>
<keyword evidence="8" id="KW-0539">Nucleus</keyword>
<evidence type="ECO:0000256" key="12">
    <source>
        <dbReference type="ARBA" id="ARBA00083235"/>
    </source>
</evidence>
<dbReference type="PANTHER" id="PTHR10252">
    <property type="entry name" value="HISTONE-LIKE TRANSCRIPTION FACTOR CCAAT-RELATED"/>
    <property type="match status" value="1"/>
</dbReference>
<feature type="compositionally biased region" description="Acidic residues" evidence="13">
    <location>
        <begin position="110"/>
        <end position="168"/>
    </location>
</feature>
<dbReference type="CDD" id="cd22924">
    <property type="entry name" value="HFD_CHRAC1-like"/>
    <property type="match status" value="1"/>
</dbReference>
<keyword evidence="15" id="KW-1185">Reference proteome</keyword>
<evidence type="ECO:0000256" key="13">
    <source>
        <dbReference type="SAM" id="MobiDB-lite"/>
    </source>
</evidence>
<dbReference type="KEGG" id="foc:113208803"/>
<dbReference type="SUPFAM" id="SSF47113">
    <property type="entry name" value="Histone-fold"/>
    <property type="match status" value="1"/>
</dbReference>
<reference evidence="16" key="1">
    <citation type="submission" date="2025-08" db="UniProtKB">
        <authorList>
            <consortium name="RefSeq"/>
        </authorList>
    </citation>
    <scope>IDENTIFICATION</scope>
    <source>
        <tissue evidence="16">Whole organism</tissue>
    </source>
</reference>
<dbReference type="RefSeq" id="XP_026281769.1">
    <property type="nucleotide sequence ID" value="XM_026425984.2"/>
</dbReference>
<evidence type="ECO:0000256" key="9">
    <source>
        <dbReference type="ARBA" id="ARBA00059032"/>
    </source>
</evidence>
<organism evidence="15 16">
    <name type="scientific">Frankliniella occidentalis</name>
    <name type="common">Western flower thrips</name>
    <name type="synonym">Euthrips occidentalis</name>
    <dbReference type="NCBI Taxonomy" id="133901"/>
    <lineage>
        <taxon>Eukaryota</taxon>
        <taxon>Metazoa</taxon>
        <taxon>Ecdysozoa</taxon>
        <taxon>Arthropoda</taxon>
        <taxon>Hexapoda</taxon>
        <taxon>Insecta</taxon>
        <taxon>Pterygota</taxon>
        <taxon>Neoptera</taxon>
        <taxon>Paraneoptera</taxon>
        <taxon>Thysanoptera</taxon>
        <taxon>Terebrantia</taxon>
        <taxon>Thripoidea</taxon>
        <taxon>Thripidae</taxon>
        <taxon>Frankliniella</taxon>
    </lineage>
</organism>